<dbReference type="Proteomes" id="UP000285961">
    <property type="component" value="Unassembled WGS sequence"/>
</dbReference>
<evidence type="ECO:0000313" key="4">
    <source>
        <dbReference type="EMBL" id="RJP64427.1"/>
    </source>
</evidence>
<dbReference type="GO" id="GO:0046872">
    <property type="term" value="F:metal ion binding"/>
    <property type="evidence" value="ECO:0007669"/>
    <property type="project" value="UniProtKB-KW"/>
</dbReference>
<accession>A0A419ENY6</accession>
<name>A0A419ENY6_9BACT</name>
<dbReference type="SMART" id="SM00922">
    <property type="entry name" value="MR_MLE"/>
    <property type="match status" value="1"/>
</dbReference>
<evidence type="ECO:0000256" key="1">
    <source>
        <dbReference type="ARBA" id="ARBA00008031"/>
    </source>
</evidence>
<dbReference type="Pfam" id="PF02746">
    <property type="entry name" value="MR_MLE_N"/>
    <property type="match status" value="1"/>
</dbReference>
<dbReference type="SFLD" id="SFLDS00001">
    <property type="entry name" value="Enolase"/>
    <property type="match status" value="1"/>
</dbReference>
<dbReference type="InterPro" id="IPR029065">
    <property type="entry name" value="Enolase_C-like"/>
</dbReference>
<reference evidence="4 5" key="1">
    <citation type="journal article" date="2017" name="ISME J.">
        <title>Energy and carbon metabolisms in a deep terrestrial subsurface fluid microbial community.</title>
        <authorList>
            <person name="Momper L."/>
            <person name="Jungbluth S.P."/>
            <person name="Lee M.D."/>
            <person name="Amend J.P."/>
        </authorList>
    </citation>
    <scope>NUCLEOTIDE SEQUENCE [LARGE SCALE GENOMIC DNA]</scope>
    <source>
        <strain evidence="4">SURF_17</strain>
    </source>
</reference>
<dbReference type="InterPro" id="IPR034593">
    <property type="entry name" value="DgoD-like"/>
</dbReference>
<comment type="caution">
    <text evidence="4">The sequence shown here is derived from an EMBL/GenBank/DDBJ whole genome shotgun (WGS) entry which is preliminary data.</text>
</comment>
<dbReference type="PANTHER" id="PTHR48080">
    <property type="entry name" value="D-GALACTONATE DEHYDRATASE-RELATED"/>
    <property type="match status" value="1"/>
</dbReference>
<evidence type="ECO:0000256" key="2">
    <source>
        <dbReference type="ARBA" id="ARBA00022723"/>
    </source>
</evidence>
<dbReference type="InterPro" id="IPR029017">
    <property type="entry name" value="Enolase-like_N"/>
</dbReference>
<dbReference type="InterPro" id="IPR013341">
    <property type="entry name" value="Mandelate_racemase_N_dom"/>
</dbReference>
<protein>
    <recommendedName>
        <fullName evidence="3">Mandelate racemase/muconate lactonizing enzyme C-terminal domain-containing protein</fullName>
    </recommendedName>
</protein>
<dbReference type="Gene3D" id="3.20.20.120">
    <property type="entry name" value="Enolase-like C-terminal domain"/>
    <property type="match status" value="1"/>
</dbReference>
<dbReference type="InterPro" id="IPR013342">
    <property type="entry name" value="Mandelate_racemase_C"/>
</dbReference>
<evidence type="ECO:0000313" key="5">
    <source>
        <dbReference type="Proteomes" id="UP000285961"/>
    </source>
</evidence>
<dbReference type="InterPro" id="IPR036849">
    <property type="entry name" value="Enolase-like_C_sf"/>
</dbReference>
<proteinExistence type="inferred from homology"/>
<dbReference type="PANTHER" id="PTHR48080:SF3">
    <property type="entry name" value="ENOLASE SUPERFAMILY MEMBER DDB_G0284701"/>
    <property type="match status" value="1"/>
</dbReference>
<dbReference type="Gene3D" id="3.30.390.10">
    <property type="entry name" value="Enolase-like, N-terminal domain"/>
    <property type="match status" value="1"/>
</dbReference>
<dbReference type="EMBL" id="QZKI01000140">
    <property type="protein sequence ID" value="RJP64427.1"/>
    <property type="molecule type" value="Genomic_DNA"/>
</dbReference>
<feature type="domain" description="Mandelate racemase/muconate lactonizing enzyme C-terminal" evidence="3">
    <location>
        <begin position="237"/>
        <end position="333"/>
    </location>
</feature>
<organism evidence="4 5">
    <name type="scientific">Candidatus Abyssobacteria bacterium SURF_17</name>
    <dbReference type="NCBI Taxonomy" id="2093361"/>
    <lineage>
        <taxon>Bacteria</taxon>
        <taxon>Pseudomonadati</taxon>
        <taxon>Candidatus Hydrogenedentota</taxon>
        <taxon>Candidatus Abyssobacteria</taxon>
    </lineage>
</organism>
<dbReference type="AlphaFoldDB" id="A0A419ENY6"/>
<gene>
    <name evidence="4" type="ORF">C4532_19225</name>
</gene>
<sequence>MRLFPETAAQGSVYRIQWRGNLGFRPVSAPLVRPAAVLDNPKSADVYSDHQILFPLSSLEYLSSGRDHVMSERADAPRHYGPKIMRIELTPVFVPFHETVKQAMQSGSGGLGMAIAAEEAWLGGDFVICRLIADDGNIGTGEAFVWLPETGVSPEQIIDAIDHALGRYVLGESPFNVERIRHRMECNVARNEVAKGLLDMACYDLMGRIAGRPASDFMGGRSVDKIPLAALIPLMDVDSMAGFAEYFHGEGVQTLRIKLGNNIQEDEKIIRRIREALGDNVRLRVDYNGAYSATEAVRAIKAIEPFGIDFAEQPVRASEYVGMAYVQKRVDTPLMAHEGCFSLQDIVTLMELGAIGVVGINSERPGGVTSALRAIACAEQRGMGVVIHNQTLGIASATQIHLAAARHHSLGHAAELFGHVMLEDDLIIEPIDYSSGFATVPQGPGWGVSLDEDALKKYAKGHAVEIKS</sequence>
<dbReference type="SUPFAM" id="SSF54826">
    <property type="entry name" value="Enolase N-terminal domain-like"/>
    <property type="match status" value="1"/>
</dbReference>
<comment type="similarity">
    <text evidence="1">Belongs to the mandelate racemase/muconate lactonizing enzyme family.</text>
</comment>
<evidence type="ECO:0000259" key="3">
    <source>
        <dbReference type="SMART" id="SM00922"/>
    </source>
</evidence>
<keyword evidence="2" id="KW-0479">Metal-binding</keyword>
<dbReference type="Pfam" id="PF13378">
    <property type="entry name" value="MR_MLE_C"/>
    <property type="match status" value="1"/>
</dbReference>
<dbReference type="SUPFAM" id="SSF51604">
    <property type="entry name" value="Enolase C-terminal domain-like"/>
    <property type="match status" value="1"/>
</dbReference>